<proteinExistence type="predicted"/>
<dbReference type="Proteomes" id="UP001162501">
    <property type="component" value="Chromosome 28"/>
</dbReference>
<reference evidence="1" key="1">
    <citation type="submission" date="2023-05" db="EMBL/GenBank/DDBJ databases">
        <authorList>
            <consortium name="ELIXIR-Norway"/>
        </authorList>
    </citation>
    <scope>NUCLEOTIDE SEQUENCE</scope>
</reference>
<name>A0AC59ZD11_RANTA</name>
<protein>
    <submittedName>
        <fullName evidence="1">Uncharacterized protein</fullName>
    </submittedName>
</protein>
<dbReference type="EMBL" id="OX596112">
    <property type="protein sequence ID" value="CAN0380382.1"/>
    <property type="molecule type" value="Genomic_DNA"/>
</dbReference>
<reference evidence="1" key="2">
    <citation type="submission" date="2025-03" db="EMBL/GenBank/DDBJ databases">
        <authorList>
            <consortium name="ELIXIR-Norway"/>
            <consortium name="Elixir Norway"/>
        </authorList>
    </citation>
    <scope>NUCLEOTIDE SEQUENCE</scope>
</reference>
<sequence length="120" mass="12660">MVGEAKCLGASALPPQNKCIRSGLPPSKAPGPCPPPPVLSRPSPALTHVAPGFSDTTHPPPPPSLLGLSNQERERQLGGCLHPQPSLGSLLFPTYARSRGAFIRPVVLTPHSSFQPQLRH</sequence>
<organism evidence="1 2">
    <name type="scientific">Rangifer tarandus platyrhynchus</name>
    <name type="common">Svalbard reindeer</name>
    <dbReference type="NCBI Taxonomy" id="3082113"/>
    <lineage>
        <taxon>Eukaryota</taxon>
        <taxon>Metazoa</taxon>
        <taxon>Chordata</taxon>
        <taxon>Craniata</taxon>
        <taxon>Vertebrata</taxon>
        <taxon>Euteleostomi</taxon>
        <taxon>Mammalia</taxon>
        <taxon>Eutheria</taxon>
        <taxon>Laurasiatheria</taxon>
        <taxon>Artiodactyla</taxon>
        <taxon>Ruminantia</taxon>
        <taxon>Pecora</taxon>
        <taxon>Cervidae</taxon>
        <taxon>Odocoileinae</taxon>
        <taxon>Rangifer</taxon>
    </lineage>
</organism>
<accession>A0AC59ZD11</accession>
<evidence type="ECO:0000313" key="1">
    <source>
        <dbReference type="EMBL" id="CAN0380382.1"/>
    </source>
</evidence>
<gene>
    <name evidence="1" type="ORF">MRATA1EN22A_LOCUS17015</name>
</gene>
<evidence type="ECO:0000313" key="2">
    <source>
        <dbReference type="Proteomes" id="UP001162501"/>
    </source>
</evidence>